<feature type="compositionally biased region" description="Low complexity" evidence="1">
    <location>
        <begin position="234"/>
        <end position="249"/>
    </location>
</feature>
<feature type="compositionally biased region" description="Basic and acidic residues" evidence="1">
    <location>
        <begin position="24"/>
        <end position="40"/>
    </location>
</feature>
<keyword evidence="4" id="KW-1185">Reference proteome</keyword>
<proteinExistence type="predicted"/>
<name>A0A1E1L6F9_9HELO</name>
<dbReference type="PANTHER" id="PTHR13182">
    <property type="entry name" value="ZINC FINGER PROTEIN 622"/>
    <property type="match status" value="1"/>
</dbReference>
<dbReference type="SUPFAM" id="SSF57667">
    <property type="entry name" value="beta-beta-alpha zinc fingers"/>
    <property type="match status" value="1"/>
</dbReference>
<evidence type="ECO:0000259" key="2">
    <source>
        <dbReference type="Pfam" id="PF12756"/>
    </source>
</evidence>
<feature type="domain" description="ZN622/Rei1/Reh1 zinc finger C2H2-type" evidence="2">
    <location>
        <begin position="59"/>
        <end position="153"/>
    </location>
</feature>
<dbReference type="PANTHER" id="PTHR13182:SF8">
    <property type="entry name" value="CYTOPLASMIC 60S SUBUNIT BIOGENESIS FACTOR ZNF622"/>
    <property type="match status" value="1"/>
</dbReference>
<feature type="compositionally biased region" description="Acidic residues" evidence="1">
    <location>
        <begin position="153"/>
        <end position="167"/>
    </location>
</feature>
<dbReference type="AlphaFoldDB" id="A0A1E1L6F9"/>
<accession>A0A1E1L6F9</accession>
<sequence length="331" mass="36579">MASLPPVARSTYEEQLPKTHTSAKSKEGGFKSKSSPRHDGSSGSESSFEDDYDGFSPDDCLFCTTISDSTSSHLAHMSRTHNFVIPDLDHLLDIGSFLRYLSTITCTFHECLVCGIVEESMKALQVHMREEEHCRLELENDALELRDFWETDNGQEDNVSDGSEEGTGDALNEDGKIMCVNGEFRLQSGKILGQRMKSRRPRTGTSIATESRSRSTSPAQQPIGAQNPNKNQASSPSYTEPSSSLLLPTQPLLKPRNEHKIVPRPGTSTSLIGLSDVQQRALRATEMRIEKAETKAKKTYEAKVDRKGNKQKTFRVLSVGKKAGGLEKRNG</sequence>
<dbReference type="InterPro" id="IPR040025">
    <property type="entry name" value="Znf622/Rei1/Reh1"/>
</dbReference>
<reference evidence="4" key="1">
    <citation type="submission" date="2016-03" db="EMBL/GenBank/DDBJ databases">
        <authorList>
            <person name="Guldener U."/>
        </authorList>
    </citation>
    <scope>NUCLEOTIDE SEQUENCE [LARGE SCALE GENOMIC DNA]</scope>
    <source>
        <strain evidence="4">04CH-RAC-A.6.1</strain>
    </source>
</reference>
<dbReference type="OrthoDB" id="19329at2759"/>
<dbReference type="InterPro" id="IPR036236">
    <property type="entry name" value="Znf_C2H2_sf"/>
</dbReference>
<dbReference type="Pfam" id="PF12756">
    <property type="entry name" value="zf-C2H2_2"/>
    <property type="match status" value="1"/>
</dbReference>
<dbReference type="GO" id="GO:0030687">
    <property type="term" value="C:preribosome, large subunit precursor"/>
    <property type="evidence" value="ECO:0007669"/>
    <property type="project" value="TreeGrafter"/>
</dbReference>
<dbReference type="GO" id="GO:0042273">
    <property type="term" value="P:ribosomal large subunit biogenesis"/>
    <property type="evidence" value="ECO:0007669"/>
    <property type="project" value="TreeGrafter"/>
</dbReference>
<feature type="region of interest" description="Disordered" evidence="1">
    <location>
        <begin position="1"/>
        <end position="50"/>
    </location>
</feature>
<feature type="region of interest" description="Disordered" evidence="1">
    <location>
        <begin position="190"/>
        <end position="249"/>
    </location>
</feature>
<evidence type="ECO:0000313" key="3">
    <source>
        <dbReference type="EMBL" id="CZT06065.1"/>
    </source>
</evidence>
<organism evidence="3 4">
    <name type="scientific">Rhynchosporium agropyri</name>
    <dbReference type="NCBI Taxonomy" id="914238"/>
    <lineage>
        <taxon>Eukaryota</taxon>
        <taxon>Fungi</taxon>
        <taxon>Dikarya</taxon>
        <taxon>Ascomycota</taxon>
        <taxon>Pezizomycotina</taxon>
        <taxon>Leotiomycetes</taxon>
        <taxon>Helotiales</taxon>
        <taxon>Ploettnerulaceae</taxon>
        <taxon>Rhynchosporium</taxon>
    </lineage>
</organism>
<evidence type="ECO:0000256" key="1">
    <source>
        <dbReference type="SAM" id="MobiDB-lite"/>
    </source>
</evidence>
<evidence type="ECO:0000313" key="4">
    <source>
        <dbReference type="Proteomes" id="UP000178912"/>
    </source>
</evidence>
<dbReference type="EMBL" id="FJUX01000082">
    <property type="protein sequence ID" value="CZT06065.1"/>
    <property type="molecule type" value="Genomic_DNA"/>
</dbReference>
<dbReference type="InterPro" id="IPR041661">
    <property type="entry name" value="ZN622/Rei1/Reh1_Znf-C2H2"/>
</dbReference>
<feature type="compositionally biased region" description="Polar residues" evidence="1">
    <location>
        <begin position="203"/>
        <end position="233"/>
    </location>
</feature>
<protein>
    <recommendedName>
        <fullName evidence="2">ZN622/Rei1/Reh1 zinc finger C2H2-type domain-containing protein</fullName>
    </recommendedName>
</protein>
<gene>
    <name evidence="3" type="ORF">RAG0_11903</name>
</gene>
<dbReference type="Proteomes" id="UP000178912">
    <property type="component" value="Unassembled WGS sequence"/>
</dbReference>
<feature type="region of interest" description="Disordered" evidence="1">
    <location>
        <begin position="151"/>
        <end position="173"/>
    </location>
</feature>